<dbReference type="EMBL" id="JAFBDH010000001">
    <property type="protein sequence ID" value="MBM7549683.1"/>
    <property type="molecule type" value="Genomic_DNA"/>
</dbReference>
<dbReference type="PANTHER" id="PTHR34298:SF2">
    <property type="entry name" value="SEGREGATION AND CONDENSATION PROTEIN B"/>
    <property type="match status" value="1"/>
</dbReference>
<dbReference type="Gene3D" id="1.10.10.10">
    <property type="entry name" value="Winged helix-like DNA-binding domain superfamily/Winged helix DNA-binding domain"/>
    <property type="match status" value="2"/>
</dbReference>
<name>A0ABS2MI39_9FIRM</name>
<evidence type="ECO:0000256" key="4">
    <source>
        <dbReference type="ARBA" id="ARBA00023306"/>
    </source>
</evidence>
<protein>
    <submittedName>
        <fullName evidence="5">Segregation and condensation protein B</fullName>
    </submittedName>
</protein>
<dbReference type="NCBIfam" id="TIGR00281">
    <property type="entry name" value="SMC-Scp complex subunit ScpB"/>
    <property type="match status" value="1"/>
</dbReference>
<evidence type="ECO:0000256" key="2">
    <source>
        <dbReference type="ARBA" id="ARBA00022618"/>
    </source>
</evidence>
<sequence length="181" mass="20898">MKKENTMDKNKLKSIIESILFIWGDPISLEDLASSLELRKDYAREILMEMKENYKNETSGLRLREVDGKFQLGTKQDNEPYLKNLIKEKNEKNLSKPALETLSIIAYKQPVTKVEVEELRGVNCDSTIKGLLDFNLIEISGKLDRIGHPNLYSTTDKFLQKFGMKNLEDLPDLKELEEESN</sequence>
<evidence type="ECO:0000313" key="6">
    <source>
        <dbReference type="Proteomes" id="UP000720595"/>
    </source>
</evidence>
<dbReference type="Pfam" id="PF04079">
    <property type="entry name" value="SMC_ScpB"/>
    <property type="match status" value="1"/>
</dbReference>
<evidence type="ECO:0000256" key="3">
    <source>
        <dbReference type="ARBA" id="ARBA00022829"/>
    </source>
</evidence>
<comment type="caution">
    <text evidence="5">The sequence shown here is derived from an EMBL/GenBank/DDBJ whole genome shotgun (WGS) entry which is preliminary data.</text>
</comment>
<keyword evidence="1" id="KW-0963">Cytoplasm</keyword>
<dbReference type="PIRSF" id="PIRSF019345">
    <property type="entry name" value="ScpB"/>
    <property type="match status" value="1"/>
</dbReference>
<keyword evidence="4" id="KW-0131">Cell cycle</keyword>
<dbReference type="InterPro" id="IPR036388">
    <property type="entry name" value="WH-like_DNA-bd_sf"/>
</dbReference>
<evidence type="ECO:0000256" key="1">
    <source>
        <dbReference type="ARBA" id="ARBA00022490"/>
    </source>
</evidence>
<keyword evidence="3" id="KW-0159">Chromosome partition</keyword>
<dbReference type="SUPFAM" id="SSF46785">
    <property type="entry name" value="Winged helix' DNA-binding domain"/>
    <property type="match status" value="2"/>
</dbReference>
<keyword evidence="6" id="KW-1185">Reference proteome</keyword>
<reference evidence="5 6" key="1">
    <citation type="submission" date="2021-01" db="EMBL/GenBank/DDBJ databases">
        <title>Genomic Encyclopedia of Type Strains, Phase IV (KMG-IV): sequencing the most valuable type-strain genomes for metagenomic binning, comparative biology and taxonomic classification.</title>
        <authorList>
            <person name="Goeker M."/>
        </authorList>
    </citation>
    <scope>NUCLEOTIDE SEQUENCE [LARGE SCALE GENOMIC DNA]</scope>
    <source>
        <strain evidence="5 6">DSM 21461</strain>
    </source>
</reference>
<dbReference type="Proteomes" id="UP000720595">
    <property type="component" value="Unassembled WGS sequence"/>
</dbReference>
<accession>A0ABS2MI39</accession>
<keyword evidence="2" id="KW-0132">Cell division</keyword>
<gene>
    <name evidence="5" type="ORF">JOD41_000398</name>
</gene>
<dbReference type="PANTHER" id="PTHR34298">
    <property type="entry name" value="SEGREGATION AND CONDENSATION PROTEIN B"/>
    <property type="match status" value="1"/>
</dbReference>
<dbReference type="InterPro" id="IPR005234">
    <property type="entry name" value="ScpB_csome_segregation"/>
</dbReference>
<evidence type="ECO:0000313" key="5">
    <source>
        <dbReference type="EMBL" id="MBM7549683.1"/>
    </source>
</evidence>
<organism evidence="5 6">
    <name type="scientific">Peptoniphilus gorbachii</name>
    <dbReference type="NCBI Taxonomy" id="411567"/>
    <lineage>
        <taxon>Bacteria</taxon>
        <taxon>Bacillati</taxon>
        <taxon>Bacillota</taxon>
        <taxon>Tissierellia</taxon>
        <taxon>Tissierellales</taxon>
        <taxon>Peptoniphilaceae</taxon>
        <taxon>Peptoniphilus</taxon>
    </lineage>
</organism>
<proteinExistence type="predicted"/>
<dbReference type="InterPro" id="IPR036390">
    <property type="entry name" value="WH_DNA-bd_sf"/>
</dbReference>